<dbReference type="Proteomes" id="UP000002358">
    <property type="component" value="Chromosome 3"/>
</dbReference>
<feature type="transmembrane region" description="Helical" evidence="6">
    <location>
        <begin position="30"/>
        <end position="54"/>
    </location>
</feature>
<keyword evidence="3 6" id="KW-1133">Transmembrane helix</keyword>
<evidence type="ECO:0000256" key="2">
    <source>
        <dbReference type="ARBA" id="ARBA00022692"/>
    </source>
</evidence>
<evidence type="ECO:0000256" key="6">
    <source>
        <dbReference type="SAM" id="Phobius"/>
    </source>
</evidence>
<sequence>MSQAGSRVASAKRRDECPPASGSRIMTGLCIFWVTLSTLASILACTGFYLPYWIQGKLLGKADAYFSSFRRCNYPRIRAPHTTPEIVYECARYSSFWDIPSPWWQASTVAISFGLAIAVIGALTLLAAASSFLPQVLKKRKHTRLLGSLQLLAAAMICGGLVMYPFGWDNREVRESCGKGANVYNLGKCSVSWSSYLLVGAVALLMLCFGLSFCAARHKPSPGHEDPLRI</sequence>
<dbReference type="Gene3D" id="1.20.140.150">
    <property type="match status" value="1"/>
</dbReference>
<dbReference type="AlphaFoldDB" id="A0A7M7GH61"/>
<dbReference type="PANTHER" id="PTHR12489:SF16">
    <property type="entry name" value="LHFPL TETRASPAN SUBFAMILY MEMBER 6 PROTEIN-RELATED"/>
    <property type="match status" value="1"/>
</dbReference>
<dbReference type="Pfam" id="PF10242">
    <property type="entry name" value="L_HMGIC_fpl"/>
    <property type="match status" value="1"/>
</dbReference>
<keyword evidence="8" id="KW-1185">Reference proteome</keyword>
<proteinExistence type="predicted"/>
<organism evidence="7 8">
    <name type="scientific">Nasonia vitripennis</name>
    <name type="common">Parasitic wasp</name>
    <dbReference type="NCBI Taxonomy" id="7425"/>
    <lineage>
        <taxon>Eukaryota</taxon>
        <taxon>Metazoa</taxon>
        <taxon>Ecdysozoa</taxon>
        <taxon>Arthropoda</taxon>
        <taxon>Hexapoda</taxon>
        <taxon>Insecta</taxon>
        <taxon>Pterygota</taxon>
        <taxon>Neoptera</taxon>
        <taxon>Endopterygota</taxon>
        <taxon>Hymenoptera</taxon>
        <taxon>Apocrita</taxon>
        <taxon>Proctotrupomorpha</taxon>
        <taxon>Chalcidoidea</taxon>
        <taxon>Pteromalidae</taxon>
        <taxon>Pteromalinae</taxon>
        <taxon>Nasonia</taxon>
    </lineage>
</organism>
<evidence type="ECO:0000256" key="1">
    <source>
        <dbReference type="ARBA" id="ARBA00004141"/>
    </source>
</evidence>
<comment type="subcellular location">
    <subcellularLocation>
        <location evidence="1">Membrane</location>
        <topology evidence="1">Multi-pass membrane protein</topology>
    </subcellularLocation>
</comment>
<dbReference type="OrthoDB" id="6377396at2759"/>
<dbReference type="InterPro" id="IPR019372">
    <property type="entry name" value="LHFPL"/>
</dbReference>
<evidence type="ECO:0000313" key="8">
    <source>
        <dbReference type="Proteomes" id="UP000002358"/>
    </source>
</evidence>
<dbReference type="GO" id="GO:0016020">
    <property type="term" value="C:membrane"/>
    <property type="evidence" value="ECO:0007669"/>
    <property type="project" value="UniProtKB-SubCell"/>
</dbReference>
<evidence type="ECO:0000256" key="3">
    <source>
        <dbReference type="ARBA" id="ARBA00022989"/>
    </source>
</evidence>
<dbReference type="GeneID" id="100119616"/>
<dbReference type="PANTHER" id="PTHR12489">
    <property type="entry name" value="LIPOMA HMGIC FUSION PARTNER-LIKE PROTEIN"/>
    <property type="match status" value="1"/>
</dbReference>
<feature type="transmembrane region" description="Helical" evidence="6">
    <location>
        <begin position="193"/>
        <end position="216"/>
    </location>
</feature>
<evidence type="ECO:0000313" key="7">
    <source>
        <dbReference type="EnsemblMetazoa" id="XP_003425761"/>
    </source>
</evidence>
<accession>A0A7M7GH61</accession>
<keyword evidence="4 6" id="KW-0472">Membrane</keyword>
<dbReference type="RefSeq" id="XP_003425761.1">
    <property type="nucleotide sequence ID" value="XM_003425713.5"/>
</dbReference>
<evidence type="ECO:0000256" key="4">
    <source>
        <dbReference type="ARBA" id="ARBA00023136"/>
    </source>
</evidence>
<name>A0A7M7GH61_NASVI</name>
<keyword evidence="2 6" id="KW-0812">Transmembrane</keyword>
<feature type="transmembrane region" description="Helical" evidence="6">
    <location>
        <begin position="103"/>
        <end position="133"/>
    </location>
</feature>
<feature type="transmembrane region" description="Helical" evidence="6">
    <location>
        <begin position="145"/>
        <end position="166"/>
    </location>
</feature>
<evidence type="ECO:0008006" key="9">
    <source>
        <dbReference type="Google" id="ProtNLM"/>
    </source>
</evidence>
<reference evidence="7" key="1">
    <citation type="submission" date="2021-01" db="UniProtKB">
        <authorList>
            <consortium name="EnsemblMetazoa"/>
        </authorList>
    </citation>
    <scope>IDENTIFICATION</scope>
</reference>
<protein>
    <recommendedName>
        <fullName evidence="9">Lipoma HMGIC fusion partner-like protein</fullName>
    </recommendedName>
</protein>
<dbReference type="EnsemblMetazoa" id="XM_003425713">
    <property type="protein sequence ID" value="XP_003425761"/>
    <property type="gene ID" value="LOC100119616"/>
</dbReference>
<feature type="region of interest" description="Disordered" evidence="5">
    <location>
        <begin position="1"/>
        <end position="20"/>
    </location>
</feature>
<evidence type="ECO:0000256" key="5">
    <source>
        <dbReference type="SAM" id="MobiDB-lite"/>
    </source>
</evidence>